<dbReference type="Pfam" id="PF01302">
    <property type="entry name" value="CAP_GLY"/>
    <property type="match status" value="1"/>
</dbReference>
<keyword evidence="3" id="KW-0963">Cytoplasm</keyword>
<evidence type="ECO:0000313" key="12">
    <source>
        <dbReference type="Proteomes" id="UP000481861"/>
    </source>
</evidence>
<feature type="coiled-coil region" evidence="8">
    <location>
        <begin position="145"/>
        <end position="377"/>
    </location>
</feature>
<comment type="subcellular location">
    <subcellularLocation>
        <location evidence="1">Cytoplasm</location>
        <location evidence="1">Cytoskeleton</location>
    </subcellularLocation>
</comment>
<feature type="domain" description="CAP-Gly" evidence="10">
    <location>
        <begin position="24"/>
        <end position="67"/>
    </location>
</feature>
<evidence type="ECO:0000256" key="9">
    <source>
        <dbReference type="SAM" id="MobiDB-lite"/>
    </source>
</evidence>
<dbReference type="GO" id="GO:0030286">
    <property type="term" value="C:dynein complex"/>
    <property type="evidence" value="ECO:0007669"/>
    <property type="project" value="UniProtKB-KW"/>
</dbReference>
<evidence type="ECO:0000256" key="4">
    <source>
        <dbReference type="ARBA" id="ARBA00022701"/>
    </source>
</evidence>
<evidence type="ECO:0000256" key="3">
    <source>
        <dbReference type="ARBA" id="ARBA00022490"/>
    </source>
</evidence>
<evidence type="ECO:0000256" key="2">
    <source>
        <dbReference type="ARBA" id="ARBA00011010"/>
    </source>
</evidence>
<dbReference type="InterPro" id="IPR036859">
    <property type="entry name" value="CAP-Gly_dom_sf"/>
</dbReference>
<keyword evidence="5" id="KW-0243">Dynein</keyword>
<dbReference type="GO" id="GO:0005874">
    <property type="term" value="C:microtubule"/>
    <property type="evidence" value="ECO:0007669"/>
    <property type="project" value="UniProtKB-KW"/>
</dbReference>
<feature type="coiled-coil region" evidence="8">
    <location>
        <begin position="880"/>
        <end position="945"/>
    </location>
</feature>
<evidence type="ECO:0000256" key="1">
    <source>
        <dbReference type="ARBA" id="ARBA00004245"/>
    </source>
</evidence>
<protein>
    <submittedName>
        <fullName evidence="11">Dynein associated protein-domain-containing protein</fullName>
    </submittedName>
</protein>
<dbReference type="InterPro" id="IPR000938">
    <property type="entry name" value="CAP-Gly_domain"/>
</dbReference>
<evidence type="ECO:0000256" key="5">
    <source>
        <dbReference type="ARBA" id="ARBA00023017"/>
    </source>
</evidence>
<sequence>MAQYKVGQTVEMTDGRKGQVKYVGEIEVAPGQFIGIELSTPTGKNDGSVSTGQRYWQCKPLHGLFVRSTSIVRVVAQAPASRVSIIHPAPASRTSTIQPTIKSQATSARRATLRPQTQRKPSPPSSQTTTTSSRRLASSSTSASTEALSTKIQILEKQYATAQDQLKGLENVRSERDRFESLIQKLQSKCQAFHTDVSELRLKVKQLEAENTSLSKAGQDSDSYLERVALNQQMAEERAERAEEELEDARSSLEEITLQLEIFKKETDLFQDSMSDEDRQATGYYRLQVDNDSLREALRDLRDLSNETERELKDHIKDLEGDQAELENVKKEKAILEERIHASDAIIDDLRQQIDAISTQEELIEDLATENNILRTEVSQKESSIKQLVHLKEISDELEAQHTEAAEDLQLELDAKDVEIAEQATKLAHQEATIAEQESLIEKFRDLVFDLRSKQLEVESSKLMSDEQTKDVTGRFNEVMELNRRLRTTNLTSTIKTITSDLRKLEADQATEELAIIKCYLPDSGEAHQSDPLRSYLQTKAIDSKAHLILSLVKGPDIDQFSALTVEQNKDGLVRADVCHQLKSLGISATQLWSSMAAATPSEFNNFGAPPTRHDLQSVESTLDQAIESLKRDDFDLAELSKSAQKARRTLRMVTSSFSSTLLGRPEREILYRAASIHCKYEWIYAAIQSFEWGFSALFSISSRAEPELLPMYERLSNLSADYSRTMTAAKAFVSTLQTLTDDGLYPRFAINGPTLAEVDTDLDRLTTTLQGFAESFLTCLIIYQQIEHPARSQTDDTGLAELLAQLLREEDLEAFKEPQQIYTWTSNASNLMNNLEIERIPAPWVSRALEMESTRKETVNVKERLREITAKHHATILKLREQEETIDTKDLEIEHLRAKHGEASAKLEEQDRLSSLLKDAESDRERLHQDIIEGQQELKRLRDQISAERLDTLAQVSMPIKEDSERRPESIAYPMQPSKAVKTLLTALSNENHWLRKREHADMSGCNLQASLSGIRDARDSEHVTDLFKKTDDLYVTSPLKDSPASAPRTPQRPVTWDITELNDWAPDAESTPIKTPNKTPINLLTLSVTPVEASSDPCDSQFTDLSPIAEEFSMAMTEDWEEFSEVVLGEEYDEEALEGFSAINP</sequence>
<keyword evidence="7" id="KW-0206">Cytoskeleton</keyword>
<feature type="compositionally biased region" description="Polar residues" evidence="9">
    <location>
        <begin position="92"/>
        <end position="109"/>
    </location>
</feature>
<dbReference type="Pfam" id="PF12455">
    <property type="entry name" value="Dynactin"/>
    <property type="match status" value="1"/>
</dbReference>
<name>A0A7C8MBJ0_9PLEO</name>
<evidence type="ECO:0000256" key="8">
    <source>
        <dbReference type="SAM" id="Coils"/>
    </source>
</evidence>
<evidence type="ECO:0000256" key="6">
    <source>
        <dbReference type="ARBA" id="ARBA00023054"/>
    </source>
</evidence>
<dbReference type="SMART" id="SM01052">
    <property type="entry name" value="CAP_GLY"/>
    <property type="match status" value="1"/>
</dbReference>
<evidence type="ECO:0000259" key="10">
    <source>
        <dbReference type="PROSITE" id="PS50245"/>
    </source>
</evidence>
<gene>
    <name evidence="11" type="ORF">BDV95DRAFT_586992</name>
</gene>
<keyword evidence="6 8" id="KW-0175">Coiled coil</keyword>
<keyword evidence="4" id="KW-0493">Microtubule</keyword>
<evidence type="ECO:0000313" key="11">
    <source>
        <dbReference type="EMBL" id="KAF2865384.1"/>
    </source>
</evidence>
<organism evidence="11 12">
    <name type="scientific">Massariosphaeria phaeospora</name>
    <dbReference type="NCBI Taxonomy" id="100035"/>
    <lineage>
        <taxon>Eukaryota</taxon>
        <taxon>Fungi</taxon>
        <taxon>Dikarya</taxon>
        <taxon>Ascomycota</taxon>
        <taxon>Pezizomycotina</taxon>
        <taxon>Dothideomycetes</taxon>
        <taxon>Pleosporomycetidae</taxon>
        <taxon>Pleosporales</taxon>
        <taxon>Pleosporales incertae sedis</taxon>
        <taxon>Massariosphaeria</taxon>
    </lineage>
</organism>
<comment type="similarity">
    <text evidence="2">Belongs to the dynactin 150 kDa subunit family.</text>
</comment>
<feature type="compositionally biased region" description="Low complexity" evidence="9">
    <location>
        <begin position="116"/>
        <end position="144"/>
    </location>
</feature>
<dbReference type="PANTHER" id="PTHR18916">
    <property type="entry name" value="DYNACTIN 1-RELATED MICROTUBULE-BINDING"/>
    <property type="match status" value="1"/>
</dbReference>
<evidence type="ECO:0000256" key="7">
    <source>
        <dbReference type="ARBA" id="ARBA00023212"/>
    </source>
</evidence>
<reference evidence="11 12" key="1">
    <citation type="submission" date="2020-01" db="EMBL/GenBank/DDBJ databases">
        <authorList>
            <consortium name="DOE Joint Genome Institute"/>
            <person name="Haridas S."/>
            <person name="Albert R."/>
            <person name="Binder M."/>
            <person name="Bloem J."/>
            <person name="Labutti K."/>
            <person name="Salamov A."/>
            <person name="Andreopoulos B."/>
            <person name="Baker S.E."/>
            <person name="Barry K."/>
            <person name="Bills G."/>
            <person name="Bluhm B.H."/>
            <person name="Cannon C."/>
            <person name="Castanera R."/>
            <person name="Culley D.E."/>
            <person name="Daum C."/>
            <person name="Ezra D."/>
            <person name="Gonzalez J.B."/>
            <person name="Henrissat B."/>
            <person name="Kuo A."/>
            <person name="Liang C."/>
            <person name="Lipzen A."/>
            <person name="Lutzoni F."/>
            <person name="Magnuson J."/>
            <person name="Mondo S."/>
            <person name="Nolan M."/>
            <person name="Ohm R."/>
            <person name="Pangilinan J."/>
            <person name="Park H.-J.H."/>
            <person name="Ramirez L."/>
            <person name="Alfaro M."/>
            <person name="Sun H."/>
            <person name="Tritt A."/>
            <person name="Yoshinaga Y."/>
            <person name="Zwiers L.-H.L."/>
            <person name="Turgeon B.G."/>
            <person name="Goodwin S.B."/>
            <person name="Spatafora J.W."/>
            <person name="Crous P.W."/>
            <person name="Grigoriev I.V."/>
        </authorList>
    </citation>
    <scope>NUCLEOTIDE SEQUENCE [LARGE SCALE GENOMIC DNA]</scope>
    <source>
        <strain evidence="11 12">CBS 611.86</strain>
    </source>
</reference>
<dbReference type="PROSITE" id="PS50245">
    <property type="entry name" value="CAP_GLY_2"/>
    <property type="match status" value="1"/>
</dbReference>
<dbReference type="AlphaFoldDB" id="A0A7C8MBJ0"/>
<dbReference type="Proteomes" id="UP000481861">
    <property type="component" value="Unassembled WGS sequence"/>
</dbReference>
<accession>A0A7C8MBJ0</accession>
<dbReference type="InterPro" id="IPR022157">
    <property type="entry name" value="Dynactin"/>
</dbReference>
<dbReference type="Gene3D" id="2.30.30.190">
    <property type="entry name" value="CAP Gly-rich-like domain"/>
    <property type="match status" value="1"/>
</dbReference>
<feature type="region of interest" description="Disordered" evidence="9">
    <location>
        <begin position="87"/>
        <end position="144"/>
    </location>
</feature>
<dbReference type="EMBL" id="JAADJZ010000034">
    <property type="protein sequence ID" value="KAF2865384.1"/>
    <property type="molecule type" value="Genomic_DNA"/>
</dbReference>
<comment type="caution">
    <text evidence="11">The sequence shown here is derived from an EMBL/GenBank/DDBJ whole genome shotgun (WGS) entry which is preliminary data.</text>
</comment>
<dbReference type="OrthoDB" id="2130750at2759"/>
<dbReference type="SUPFAM" id="SSF74924">
    <property type="entry name" value="Cap-Gly domain"/>
    <property type="match status" value="1"/>
</dbReference>
<keyword evidence="12" id="KW-1185">Reference proteome</keyword>
<proteinExistence type="inferred from homology"/>